<sequence>IDKVLRTLTPRFDHIVVAIEQGQNLEEMKIEELQKWGHFADECKNKRVPRNADEAQLSQDEDSDSDKVLLMAITNSEEDNVNLWYLDTGCSNHITRHREWFVNIDDKVKSKIKFADNSSVTAEGIGKVMIQRKDGHHSFINDVLYVPNMKNNLLSLGQLLEKGYSMQMEDNQLKVFDNNRRLILKALL</sequence>
<reference evidence="2" key="1">
    <citation type="submission" date="2014-07" db="EMBL/GenBank/DDBJ databases">
        <title>Identification of a novel salt tolerance gene in wild soybean by whole-genome sequencing.</title>
        <authorList>
            <person name="Lam H.-M."/>
            <person name="Qi X."/>
            <person name="Li M.-W."/>
            <person name="Liu X."/>
            <person name="Xie M."/>
            <person name="Ni M."/>
            <person name="Xu X."/>
        </authorList>
    </citation>
    <scope>NUCLEOTIDE SEQUENCE [LARGE SCALE GENOMIC DNA]</scope>
    <source>
        <tissue evidence="2">Root</tissue>
    </source>
</reference>
<evidence type="ECO:0000313" key="2">
    <source>
        <dbReference type="EMBL" id="KHN35688.1"/>
    </source>
</evidence>
<keyword evidence="2" id="KW-0378">Hydrolase</keyword>
<dbReference type="AlphaFoldDB" id="A0A0B2RTJ9"/>
<dbReference type="Proteomes" id="UP000053555">
    <property type="component" value="Unassembled WGS sequence"/>
</dbReference>
<dbReference type="EMBL" id="KN648075">
    <property type="protein sequence ID" value="KHN35688.1"/>
    <property type="molecule type" value="Genomic_DNA"/>
</dbReference>
<protein>
    <submittedName>
        <fullName evidence="2">Retrovirus-related Pol polyprotein from transposon TNT 1-94</fullName>
        <ecNumber evidence="2">3.1.13.-</ecNumber>
    </submittedName>
</protein>
<feature type="domain" description="Retrovirus-related Pol polyprotein from transposon TNT 1-94-like beta-barrel" evidence="1">
    <location>
        <begin position="84"/>
        <end position="164"/>
    </location>
</feature>
<proteinExistence type="predicted"/>
<dbReference type="Pfam" id="PF22936">
    <property type="entry name" value="Pol_BBD"/>
    <property type="match status" value="1"/>
</dbReference>
<organism evidence="2">
    <name type="scientific">Glycine soja</name>
    <name type="common">Wild soybean</name>
    <dbReference type="NCBI Taxonomy" id="3848"/>
    <lineage>
        <taxon>Eukaryota</taxon>
        <taxon>Viridiplantae</taxon>
        <taxon>Streptophyta</taxon>
        <taxon>Embryophyta</taxon>
        <taxon>Tracheophyta</taxon>
        <taxon>Spermatophyta</taxon>
        <taxon>Magnoliopsida</taxon>
        <taxon>eudicotyledons</taxon>
        <taxon>Gunneridae</taxon>
        <taxon>Pentapetalae</taxon>
        <taxon>rosids</taxon>
        <taxon>fabids</taxon>
        <taxon>Fabales</taxon>
        <taxon>Fabaceae</taxon>
        <taxon>Papilionoideae</taxon>
        <taxon>50 kb inversion clade</taxon>
        <taxon>NPAAA clade</taxon>
        <taxon>indigoferoid/millettioid clade</taxon>
        <taxon>Phaseoleae</taxon>
        <taxon>Glycine</taxon>
        <taxon>Glycine subgen. Soja</taxon>
    </lineage>
</organism>
<dbReference type="PANTHER" id="PTHR47592">
    <property type="entry name" value="PBF68 PROTEIN"/>
    <property type="match status" value="1"/>
</dbReference>
<feature type="non-terminal residue" evidence="2">
    <location>
        <position position="1"/>
    </location>
</feature>
<accession>A0A0B2RTJ9</accession>
<dbReference type="InterPro" id="IPR054722">
    <property type="entry name" value="PolX-like_BBD"/>
</dbReference>
<dbReference type="EC" id="3.1.13.-" evidence="2"/>
<feature type="non-terminal residue" evidence="2">
    <location>
        <position position="188"/>
    </location>
</feature>
<evidence type="ECO:0000259" key="1">
    <source>
        <dbReference type="Pfam" id="PF22936"/>
    </source>
</evidence>
<gene>
    <name evidence="2" type="ORF">glysoja_037598</name>
</gene>
<dbReference type="GO" id="GO:0016787">
    <property type="term" value="F:hydrolase activity"/>
    <property type="evidence" value="ECO:0007669"/>
    <property type="project" value="UniProtKB-KW"/>
</dbReference>
<name>A0A0B2RTJ9_GLYSO</name>